<feature type="binding site" evidence="7 8">
    <location>
        <position position="25"/>
    </location>
    <ligand>
        <name>S-adenosyl-L-methionine</name>
        <dbReference type="ChEBI" id="CHEBI:59789"/>
    </ligand>
</feature>
<dbReference type="GO" id="GO:0005829">
    <property type="term" value="C:cytosol"/>
    <property type="evidence" value="ECO:0007669"/>
    <property type="project" value="TreeGrafter"/>
</dbReference>
<dbReference type="PANTHER" id="PTHR11727:SF7">
    <property type="entry name" value="DIMETHYLADENOSINE TRANSFERASE-RELATED"/>
    <property type="match status" value="1"/>
</dbReference>
<dbReference type="Gene3D" id="3.40.50.150">
    <property type="entry name" value="Vaccinia Virus protein VP39"/>
    <property type="match status" value="1"/>
</dbReference>
<keyword evidence="12" id="KW-1185">Reference proteome</keyword>
<feature type="binding site" evidence="7 8">
    <location>
        <position position="49"/>
    </location>
    <ligand>
        <name>S-adenosyl-L-methionine</name>
        <dbReference type="ChEBI" id="CHEBI:59789"/>
    </ligand>
</feature>
<evidence type="ECO:0000256" key="4">
    <source>
        <dbReference type="ARBA" id="ARBA00022679"/>
    </source>
</evidence>
<dbReference type="Pfam" id="PF00398">
    <property type="entry name" value="RrnaAD"/>
    <property type="match status" value="1"/>
</dbReference>
<dbReference type="GO" id="GO:0003723">
    <property type="term" value="F:RNA binding"/>
    <property type="evidence" value="ECO:0007669"/>
    <property type="project" value="UniProtKB-UniRule"/>
</dbReference>
<dbReference type="PANTHER" id="PTHR11727">
    <property type="entry name" value="DIMETHYLADENOSINE TRANSFERASE"/>
    <property type="match status" value="1"/>
</dbReference>
<evidence type="ECO:0000313" key="10">
    <source>
        <dbReference type="EMBL" id="CAA7599878.1"/>
    </source>
</evidence>
<reference evidence="10" key="2">
    <citation type="submission" date="2020-01" db="EMBL/GenBank/DDBJ databases">
        <authorList>
            <person name="Hornung B."/>
        </authorList>
    </citation>
    <scope>NUCLEOTIDE SEQUENCE</scope>
    <source>
        <strain evidence="10">PacBioINE</strain>
    </source>
</reference>
<evidence type="ECO:0000256" key="1">
    <source>
        <dbReference type="ARBA" id="ARBA00022490"/>
    </source>
</evidence>
<comment type="function">
    <text evidence="7">Specifically dimethylates two adjacent adenosines (A1518 and A1519) in the loop of a conserved hairpin near the 3'-end of 16S rRNA in the 30S particle. May play a critical role in biogenesis of 30S subunits.</text>
</comment>
<dbReference type="InterPro" id="IPR023165">
    <property type="entry name" value="rRNA_Ade_diMease-like_C"/>
</dbReference>
<comment type="subcellular location">
    <subcellularLocation>
        <location evidence="7">Cytoplasm</location>
    </subcellularLocation>
</comment>
<feature type="domain" description="Ribosomal RNA adenine methylase transferase N-terminal" evidence="9">
    <location>
        <begin position="2"/>
        <end position="154"/>
    </location>
</feature>
<comment type="similarity">
    <text evidence="7">Belongs to the class I-like SAM-binding methyltransferase superfamily. rRNA adenine N(6)-methyltransferase family. RsmA subfamily.</text>
</comment>
<dbReference type="EMBL" id="CDGJ01000052">
    <property type="protein sequence ID" value="CEJ07444.1"/>
    <property type="molecule type" value="Genomic_DNA"/>
</dbReference>
<keyword evidence="1 7" id="KW-0963">Cytoplasm</keyword>
<dbReference type="Gene3D" id="1.10.8.100">
    <property type="entry name" value="Ribosomal RNA adenine dimethylase-like, domain 2"/>
    <property type="match status" value="1"/>
</dbReference>
<dbReference type="NCBIfam" id="TIGR00755">
    <property type="entry name" value="ksgA"/>
    <property type="match status" value="1"/>
</dbReference>
<dbReference type="InterPro" id="IPR029063">
    <property type="entry name" value="SAM-dependent_MTases_sf"/>
</dbReference>
<keyword evidence="2 7" id="KW-0698">rRNA processing</keyword>
<evidence type="ECO:0000256" key="2">
    <source>
        <dbReference type="ARBA" id="ARBA00022552"/>
    </source>
</evidence>
<dbReference type="GO" id="GO:0052908">
    <property type="term" value="F:16S rRNA (adenine(1518)-N(6)/adenine(1519)-N(6))-dimethyltransferase activity"/>
    <property type="evidence" value="ECO:0007669"/>
    <property type="project" value="UniProtKB-EC"/>
</dbReference>
<comment type="caution">
    <text evidence="7 8">Lacks conserved residue(s) required for the propagation of feature annotation.</text>
</comment>
<dbReference type="SMART" id="SM00650">
    <property type="entry name" value="rADc"/>
    <property type="match status" value="1"/>
</dbReference>
<sequence>MEIGPGLGVLTRILAQKTAEMWAVEVDRQKVTLLRQELRGLPVEILQGDALKLDLAGLWPGRKGYVIGNLPYYITSPLLNHFLAQASLLTGMTVMVQKEVADRLLASPGGKAYGVLSIAVRLAAEAEPLMEVPAAAFWPPPKVRSAVVRLIPRPYPGFRAERADFFRVVKAAFGQRRKNVANSLAAGLGLAKEEAVGILKAAGIDSRCRAETLGIEEFQTLTDLVQQRGEAFPREVTGVTSATTCTGFREEGKDET</sequence>
<gene>
    <name evidence="7" type="primary">rsmA</name>
    <name evidence="7" type="synonym">ksgA</name>
    <name evidence="10" type="ORF">DEACI_0512</name>
    <name evidence="11" type="ORF">DEACI_1909</name>
</gene>
<dbReference type="HAMAP" id="MF_00607">
    <property type="entry name" value="16SrRNA_methyltr_A"/>
    <property type="match status" value="1"/>
</dbReference>
<evidence type="ECO:0000256" key="6">
    <source>
        <dbReference type="ARBA" id="ARBA00022884"/>
    </source>
</evidence>
<evidence type="ECO:0000256" key="3">
    <source>
        <dbReference type="ARBA" id="ARBA00022603"/>
    </source>
</evidence>
<name>A0A8S0W1T8_9FIRM</name>
<dbReference type="InterPro" id="IPR020598">
    <property type="entry name" value="rRNA_Ade_methylase_Trfase_N"/>
</dbReference>
<feature type="binding site" evidence="8">
    <location>
        <position position="1"/>
    </location>
    <ligand>
        <name>S-adenosyl-L-methionine</name>
        <dbReference type="ChEBI" id="CHEBI:59789"/>
    </ligand>
</feature>
<organism evidence="10">
    <name type="scientific">Acididesulfobacillus acetoxydans</name>
    <dbReference type="NCBI Taxonomy" id="1561005"/>
    <lineage>
        <taxon>Bacteria</taxon>
        <taxon>Bacillati</taxon>
        <taxon>Bacillota</taxon>
        <taxon>Clostridia</taxon>
        <taxon>Eubacteriales</taxon>
        <taxon>Peptococcaceae</taxon>
        <taxon>Acididesulfobacillus</taxon>
    </lineage>
</organism>
<evidence type="ECO:0000256" key="5">
    <source>
        <dbReference type="ARBA" id="ARBA00022691"/>
    </source>
</evidence>
<evidence type="ECO:0000259" key="9">
    <source>
        <dbReference type="SMART" id="SM00650"/>
    </source>
</evidence>
<comment type="catalytic activity">
    <reaction evidence="7">
        <text>adenosine(1518)/adenosine(1519) in 16S rRNA + 4 S-adenosyl-L-methionine = N(6)-dimethyladenosine(1518)/N(6)-dimethyladenosine(1519) in 16S rRNA + 4 S-adenosyl-L-homocysteine + 4 H(+)</text>
        <dbReference type="Rhea" id="RHEA:19609"/>
        <dbReference type="Rhea" id="RHEA-COMP:10232"/>
        <dbReference type="Rhea" id="RHEA-COMP:10233"/>
        <dbReference type="ChEBI" id="CHEBI:15378"/>
        <dbReference type="ChEBI" id="CHEBI:57856"/>
        <dbReference type="ChEBI" id="CHEBI:59789"/>
        <dbReference type="ChEBI" id="CHEBI:74411"/>
        <dbReference type="ChEBI" id="CHEBI:74493"/>
        <dbReference type="EC" id="2.1.1.182"/>
    </reaction>
</comment>
<dbReference type="InterPro" id="IPR011530">
    <property type="entry name" value="rRNA_adenine_dimethylase"/>
</dbReference>
<evidence type="ECO:0000313" key="11">
    <source>
        <dbReference type="EMBL" id="CEJ07444.1"/>
    </source>
</evidence>
<evidence type="ECO:0000256" key="8">
    <source>
        <dbReference type="PROSITE-ProRule" id="PRU01026"/>
    </source>
</evidence>
<keyword evidence="4 7" id="KW-0808">Transferase</keyword>
<dbReference type="Proteomes" id="UP000836597">
    <property type="component" value="Chromosome"/>
</dbReference>
<dbReference type="AlphaFoldDB" id="A0A8S0W1T8"/>
<keyword evidence="6 7" id="KW-0694">RNA-binding</keyword>
<dbReference type="EMBL" id="LR746496">
    <property type="protein sequence ID" value="CAA7599878.1"/>
    <property type="molecule type" value="Genomic_DNA"/>
</dbReference>
<dbReference type="KEGG" id="aacx:DEACI_0512"/>
<accession>A0A8S0W1T8</accession>
<proteinExistence type="inferred from homology"/>
<keyword evidence="3 7" id="KW-0489">Methyltransferase</keyword>
<reference evidence="11" key="1">
    <citation type="submission" date="2014-11" db="EMBL/GenBank/DDBJ databases">
        <authorList>
            <person name="Hornung B.V."/>
        </authorList>
    </citation>
    <scope>NUCLEOTIDE SEQUENCE</scope>
    <source>
        <strain evidence="11">INE</strain>
    </source>
</reference>
<feature type="binding site" evidence="7 8">
    <location>
        <position position="69"/>
    </location>
    <ligand>
        <name>S-adenosyl-L-methionine</name>
        <dbReference type="ChEBI" id="CHEBI:59789"/>
    </ligand>
</feature>
<keyword evidence="5 7" id="KW-0949">S-adenosyl-L-methionine</keyword>
<feature type="binding site" evidence="7 8">
    <location>
        <position position="4"/>
    </location>
    <ligand>
        <name>S-adenosyl-L-methionine</name>
        <dbReference type="ChEBI" id="CHEBI:59789"/>
    </ligand>
</feature>
<dbReference type="Proteomes" id="UP001071230">
    <property type="component" value="Unassembled WGS sequence"/>
</dbReference>
<dbReference type="SUPFAM" id="SSF53335">
    <property type="entry name" value="S-adenosyl-L-methionine-dependent methyltransferases"/>
    <property type="match status" value="1"/>
</dbReference>
<evidence type="ECO:0000313" key="12">
    <source>
        <dbReference type="Proteomes" id="UP001071230"/>
    </source>
</evidence>
<dbReference type="InterPro" id="IPR001737">
    <property type="entry name" value="KsgA/Erm"/>
</dbReference>
<evidence type="ECO:0000256" key="7">
    <source>
        <dbReference type="HAMAP-Rule" id="MF_00607"/>
    </source>
</evidence>
<dbReference type="EC" id="2.1.1.182" evidence="7"/>
<protein>
    <recommendedName>
        <fullName evidence="7">Ribosomal RNA small subunit methyltransferase A</fullName>
        <ecNumber evidence="7">2.1.1.182</ecNumber>
    </recommendedName>
    <alternativeName>
        <fullName evidence="7">16S rRNA (adenine(1518)-N(6)/adenine(1519)-N(6))-dimethyltransferase</fullName>
    </alternativeName>
    <alternativeName>
        <fullName evidence="7">16S rRNA dimethyladenosine transferase</fullName>
    </alternativeName>
    <alternativeName>
        <fullName evidence="7">16S rRNA dimethylase</fullName>
    </alternativeName>
    <alternativeName>
        <fullName evidence="7">S-adenosylmethionine-6-N', N'-adenosyl(rRNA) dimethyltransferase</fullName>
    </alternativeName>
</protein>
<dbReference type="PROSITE" id="PS51689">
    <property type="entry name" value="SAM_RNA_A_N6_MT"/>
    <property type="match status" value="1"/>
</dbReference>